<dbReference type="SMART" id="SM00343">
    <property type="entry name" value="ZnF_C2HC"/>
    <property type="match status" value="2"/>
</dbReference>
<dbReference type="InterPro" id="IPR034361">
    <property type="entry name" value="PHIP1_RRM1"/>
</dbReference>
<feature type="region of interest" description="Disordered" evidence="4">
    <location>
        <begin position="28"/>
        <end position="168"/>
    </location>
</feature>
<feature type="domain" description="RRM" evidence="5">
    <location>
        <begin position="274"/>
        <end position="350"/>
    </location>
</feature>
<keyword evidence="2" id="KW-0862">Zinc</keyword>
<dbReference type="SUPFAM" id="SSF54928">
    <property type="entry name" value="RNA-binding domain, RBD"/>
    <property type="match status" value="2"/>
</dbReference>
<dbReference type="InterPro" id="IPR001878">
    <property type="entry name" value="Znf_CCHC"/>
</dbReference>
<protein>
    <submittedName>
        <fullName evidence="7">Uncharacterized protein</fullName>
    </submittedName>
</protein>
<feature type="compositionally biased region" description="Basic and acidic residues" evidence="4">
    <location>
        <begin position="144"/>
        <end position="158"/>
    </location>
</feature>
<accession>A0AAU9SIH5</accession>
<dbReference type="InterPro" id="IPR012677">
    <property type="entry name" value="Nucleotide-bd_a/b_plait_sf"/>
</dbReference>
<feature type="compositionally biased region" description="Basic residues" evidence="4">
    <location>
        <begin position="123"/>
        <end position="143"/>
    </location>
</feature>
<dbReference type="SUPFAM" id="SSF57756">
    <property type="entry name" value="Retrovirus zinc finger-like domains"/>
    <property type="match status" value="2"/>
</dbReference>
<feature type="domain" description="CCHC-type" evidence="6">
    <location>
        <begin position="398"/>
        <end position="413"/>
    </location>
</feature>
<evidence type="ECO:0000256" key="1">
    <source>
        <dbReference type="ARBA" id="ARBA00022884"/>
    </source>
</evidence>
<keyword evidence="8" id="KW-1185">Reference proteome</keyword>
<evidence type="ECO:0000259" key="5">
    <source>
        <dbReference type="PROSITE" id="PS50102"/>
    </source>
</evidence>
<name>A0AAU9SIH5_THLAR</name>
<feature type="compositionally biased region" description="Polar residues" evidence="4">
    <location>
        <begin position="28"/>
        <end position="40"/>
    </location>
</feature>
<dbReference type="EMBL" id="OU466861">
    <property type="protein sequence ID" value="CAH2064061.1"/>
    <property type="molecule type" value="Genomic_DNA"/>
</dbReference>
<gene>
    <name evidence="7" type="ORF">TAV2_LOCUS18093</name>
</gene>
<dbReference type="PANTHER" id="PTHR23236:SF24">
    <property type="entry name" value="PHRAGMOPLASTIN INTERACTING PROTEIN 1"/>
    <property type="match status" value="1"/>
</dbReference>
<evidence type="ECO:0000256" key="4">
    <source>
        <dbReference type="SAM" id="MobiDB-lite"/>
    </source>
</evidence>
<dbReference type="Pfam" id="PF00098">
    <property type="entry name" value="zf-CCHC"/>
    <property type="match status" value="2"/>
</dbReference>
<feature type="compositionally biased region" description="Basic and acidic residues" evidence="4">
    <location>
        <begin position="60"/>
        <end position="100"/>
    </location>
</feature>
<proteinExistence type="predicted"/>
<dbReference type="CDD" id="cd12272">
    <property type="entry name" value="RRM2_PHIP1"/>
    <property type="match status" value="1"/>
</dbReference>
<feature type="domain" description="CCHC-type" evidence="6">
    <location>
        <begin position="494"/>
        <end position="509"/>
    </location>
</feature>
<evidence type="ECO:0000313" key="7">
    <source>
        <dbReference type="EMBL" id="CAH2064061.1"/>
    </source>
</evidence>
<evidence type="ECO:0000259" key="6">
    <source>
        <dbReference type="PROSITE" id="PS50158"/>
    </source>
</evidence>
<dbReference type="InterPro" id="IPR035979">
    <property type="entry name" value="RBD_domain_sf"/>
</dbReference>
<dbReference type="Pfam" id="PF00076">
    <property type="entry name" value="RRM_1"/>
    <property type="match status" value="2"/>
</dbReference>
<evidence type="ECO:0000256" key="2">
    <source>
        <dbReference type="PROSITE-ProRule" id="PRU00047"/>
    </source>
</evidence>
<dbReference type="InterPro" id="IPR036875">
    <property type="entry name" value="Znf_CCHC_sf"/>
</dbReference>
<keyword evidence="2" id="KW-0863">Zinc-finger</keyword>
<feature type="compositionally biased region" description="Acidic residues" evidence="4">
    <location>
        <begin position="101"/>
        <end position="112"/>
    </location>
</feature>
<dbReference type="PROSITE" id="PS50102">
    <property type="entry name" value="RRM"/>
    <property type="match status" value="2"/>
</dbReference>
<feature type="compositionally biased region" description="Basic and acidic residues" evidence="4">
    <location>
        <begin position="113"/>
        <end position="122"/>
    </location>
</feature>
<feature type="compositionally biased region" description="Basic residues" evidence="4">
    <location>
        <begin position="49"/>
        <end position="59"/>
    </location>
</feature>
<organism evidence="7 8">
    <name type="scientific">Thlaspi arvense</name>
    <name type="common">Field penny-cress</name>
    <dbReference type="NCBI Taxonomy" id="13288"/>
    <lineage>
        <taxon>Eukaryota</taxon>
        <taxon>Viridiplantae</taxon>
        <taxon>Streptophyta</taxon>
        <taxon>Embryophyta</taxon>
        <taxon>Tracheophyta</taxon>
        <taxon>Spermatophyta</taxon>
        <taxon>Magnoliopsida</taxon>
        <taxon>eudicotyledons</taxon>
        <taxon>Gunneridae</taxon>
        <taxon>Pentapetalae</taxon>
        <taxon>rosids</taxon>
        <taxon>malvids</taxon>
        <taxon>Brassicales</taxon>
        <taxon>Brassicaceae</taxon>
        <taxon>Thlaspideae</taxon>
        <taxon>Thlaspi</taxon>
    </lineage>
</organism>
<dbReference type="SMART" id="SM00360">
    <property type="entry name" value="RRM"/>
    <property type="match status" value="2"/>
</dbReference>
<evidence type="ECO:0000256" key="3">
    <source>
        <dbReference type="PROSITE-ProRule" id="PRU00176"/>
    </source>
</evidence>
<dbReference type="Gene3D" id="3.30.70.330">
    <property type="match status" value="2"/>
</dbReference>
<keyword evidence="1 3" id="KW-0694">RNA-binding</keyword>
<dbReference type="PANTHER" id="PTHR23236">
    <property type="entry name" value="EUKARYOTIC TRANSLATION INITIATION FACTOR 4B/4H"/>
    <property type="match status" value="1"/>
</dbReference>
<dbReference type="AlphaFoldDB" id="A0AAU9SIH5"/>
<dbReference type="PROSITE" id="PS50158">
    <property type="entry name" value="ZF_CCHC"/>
    <property type="match status" value="2"/>
</dbReference>
<feature type="domain" description="RRM" evidence="5">
    <location>
        <begin position="174"/>
        <end position="251"/>
    </location>
</feature>
<dbReference type="InterPro" id="IPR000504">
    <property type="entry name" value="RRM_dom"/>
</dbReference>
<feature type="non-terminal residue" evidence="7">
    <location>
        <position position="1"/>
    </location>
</feature>
<reference evidence="7 8" key="1">
    <citation type="submission" date="2022-03" db="EMBL/GenBank/DDBJ databases">
        <authorList>
            <person name="Nunn A."/>
            <person name="Chopra R."/>
            <person name="Nunn A."/>
            <person name="Contreras Garrido A."/>
        </authorList>
    </citation>
    <scope>NUCLEOTIDE SEQUENCE [LARGE SCALE GENOMIC DNA]</scope>
</reference>
<sequence>MVLSNKKLKQKIREDLVNSLSVAVAETNPDSVSNLQSQSLKELLDSASHKPRLSKREKRRNSDTCAREDEPDEGIRVKEVEGDVEKTDQMNRNKRKRDDTVEGELSEEGEGDEGTKEGDDSQKKKKNKKKKKKKKKKATKRPKKADEDTVEEKAKAEETQVDTESKEEDGVVPKKLYVGGIPYQSTEDEIRSYFRSCGVITKVDCKMRPEDGAFSGIAFITFETEDGANRALAFDRAAMGDRYLTIQQYVKTTTSVPRRRTSSGFVPEMVDGYHRVYIGNLAWDTTERDIRKLFSDCVINSVRLGKNKETGEFKGYAHVDFKDGVSVAMALKLDQQVISGRPVKICCALKERAAGDETNNMEETYAAAAADPTPALEANDGSYFAATLSSGKIKRRVCYECGEKGHLSTACPKKLQSAHDDQANAKMDQETVNARPATLGFGFQNNNGGSYMSYGFQNNNGGSYMSEAYTATNEAHSESLASAVSIGKIKRRVCYECGEKGHLSTACPKKLQNTDHTNSNVNHQKFEAGPIQVTTSYDLEKKPGDTDING</sequence>
<keyword evidence="2" id="KW-0479">Metal-binding</keyword>
<dbReference type="GO" id="GO:0008270">
    <property type="term" value="F:zinc ion binding"/>
    <property type="evidence" value="ECO:0007669"/>
    <property type="project" value="UniProtKB-KW"/>
</dbReference>
<dbReference type="GO" id="GO:0003723">
    <property type="term" value="F:RNA binding"/>
    <property type="evidence" value="ECO:0007669"/>
    <property type="project" value="UniProtKB-UniRule"/>
</dbReference>
<dbReference type="Gene3D" id="4.10.60.10">
    <property type="entry name" value="Zinc finger, CCHC-type"/>
    <property type="match status" value="2"/>
</dbReference>
<dbReference type="Proteomes" id="UP000836841">
    <property type="component" value="Chromosome 5"/>
</dbReference>
<dbReference type="InterPro" id="IPR034362">
    <property type="entry name" value="PHIP1_RRM2"/>
</dbReference>
<evidence type="ECO:0000313" key="8">
    <source>
        <dbReference type="Proteomes" id="UP000836841"/>
    </source>
</evidence>
<dbReference type="CDD" id="cd12271">
    <property type="entry name" value="RRM1_PHIP1"/>
    <property type="match status" value="1"/>
</dbReference>